<keyword evidence="7 10" id="KW-0443">Lipid metabolism</keyword>
<dbReference type="PANTHER" id="PTHR11157">
    <property type="entry name" value="FATTY ACID ACYL TRANSFERASE-RELATED"/>
    <property type="match status" value="1"/>
</dbReference>
<dbReference type="GO" id="GO:0034626">
    <property type="term" value="P:fatty acid elongation, polyunsaturated fatty acid"/>
    <property type="evidence" value="ECO:0007669"/>
    <property type="project" value="TreeGrafter"/>
</dbReference>
<dbReference type="EMBL" id="CAJVCH010397244">
    <property type="protein sequence ID" value="CAG7817558.1"/>
    <property type="molecule type" value="Genomic_DNA"/>
</dbReference>
<keyword evidence="6 10" id="KW-1133">Transmembrane helix</keyword>
<gene>
    <name evidence="11" type="ORF">AFUS01_LOCUS28117</name>
</gene>
<keyword evidence="9 10" id="KW-0275">Fatty acid biosynthesis</keyword>
<dbReference type="OrthoDB" id="6495585at2759"/>
<evidence type="ECO:0000256" key="10">
    <source>
        <dbReference type="RuleBase" id="RU361115"/>
    </source>
</evidence>
<keyword evidence="2 10" id="KW-0444">Lipid biosynthesis</keyword>
<feature type="transmembrane region" description="Helical" evidence="10">
    <location>
        <begin position="248"/>
        <end position="269"/>
    </location>
</feature>
<dbReference type="PROSITE" id="PS01188">
    <property type="entry name" value="ELO"/>
    <property type="match status" value="1"/>
</dbReference>
<reference evidence="11" key="1">
    <citation type="submission" date="2021-06" db="EMBL/GenBank/DDBJ databases">
        <authorList>
            <person name="Hodson N. C."/>
            <person name="Mongue J. A."/>
            <person name="Jaron S. K."/>
        </authorList>
    </citation>
    <scope>NUCLEOTIDE SEQUENCE</scope>
</reference>
<dbReference type="GO" id="GO:0034625">
    <property type="term" value="P:fatty acid elongation, monounsaturated fatty acid"/>
    <property type="evidence" value="ECO:0007669"/>
    <property type="project" value="TreeGrafter"/>
</dbReference>
<evidence type="ECO:0000256" key="9">
    <source>
        <dbReference type="ARBA" id="ARBA00023160"/>
    </source>
</evidence>
<protein>
    <recommendedName>
        <fullName evidence="10">Elongation of very long chain fatty acids protein</fullName>
        <ecNumber evidence="10">2.3.1.199</ecNumber>
    </recommendedName>
    <alternativeName>
        <fullName evidence="10">Very-long-chain 3-oxoacyl-CoA synthase</fullName>
    </alternativeName>
</protein>
<dbReference type="AlphaFoldDB" id="A0A8J2PDI2"/>
<proteinExistence type="inferred from homology"/>
<feature type="transmembrane region" description="Helical" evidence="10">
    <location>
        <begin position="122"/>
        <end position="145"/>
    </location>
</feature>
<keyword evidence="3 10" id="KW-0808">Transferase</keyword>
<dbReference type="Pfam" id="PF01151">
    <property type="entry name" value="ELO"/>
    <property type="match status" value="1"/>
</dbReference>
<dbReference type="GO" id="GO:0042761">
    <property type="term" value="P:very long-chain fatty acid biosynthetic process"/>
    <property type="evidence" value="ECO:0007669"/>
    <property type="project" value="TreeGrafter"/>
</dbReference>
<sequence>MNSTNPSRYFSDNWPDVKSDFIHAYDFEVFDIPKSRNFMIEYRPWAVGICTLYVVLIFYGQAWMRARPAFNLKSTLTLWNSFLALFSIFGFLRAVPEVYYLLSQSNGLYLGICTHEHHNYALAFWILMFAWSKIVELGDTAFIVLRKQRLIFLHWYHHISTLLFTWVLYEEYDSSGKLFVVMNLLVHSFMYSYYALKSLKIAIPRKLAMSITTMQIAQMIAGFAINIYSQYKLEKGVPCGRTPNSVRMGLGLYGSFFVLFANFFVRTYFMQKKSKTN</sequence>
<keyword evidence="12" id="KW-1185">Reference proteome</keyword>
<feature type="transmembrane region" description="Helical" evidence="10">
    <location>
        <begin position="152"/>
        <end position="169"/>
    </location>
</feature>
<dbReference type="InterPro" id="IPR030457">
    <property type="entry name" value="ELO_CS"/>
</dbReference>
<feature type="transmembrane region" description="Helical" evidence="10">
    <location>
        <begin position="207"/>
        <end position="228"/>
    </location>
</feature>
<dbReference type="InterPro" id="IPR002076">
    <property type="entry name" value="ELO_fam"/>
</dbReference>
<dbReference type="PANTHER" id="PTHR11157:SF17">
    <property type="entry name" value="ELONGATION OF VERY LONG CHAIN FATTY ACIDS PROTEIN 6"/>
    <property type="match status" value="1"/>
</dbReference>
<evidence type="ECO:0000256" key="4">
    <source>
        <dbReference type="ARBA" id="ARBA00022692"/>
    </source>
</evidence>
<accession>A0A8J2PDI2</accession>
<dbReference type="EC" id="2.3.1.199" evidence="10"/>
<dbReference type="GO" id="GO:0009922">
    <property type="term" value="F:fatty acid elongase activity"/>
    <property type="evidence" value="ECO:0007669"/>
    <property type="project" value="UniProtKB-EC"/>
</dbReference>
<evidence type="ECO:0000256" key="8">
    <source>
        <dbReference type="ARBA" id="ARBA00023136"/>
    </source>
</evidence>
<feature type="transmembrane region" description="Helical" evidence="10">
    <location>
        <begin position="76"/>
        <end position="102"/>
    </location>
</feature>
<dbReference type="Proteomes" id="UP000708208">
    <property type="component" value="Unassembled WGS sequence"/>
</dbReference>
<keyword evidence="4 10" id="KW-0812">Transmembrane</keyword>
<feature type="transmembrane region" description="Helical" evidence="10">
    <location>
        <begin position="175"/>
        <end position="195"/>
    </location>
</feature>
<dbReference type="GO" id="GO:0005789">
    <property type="term" value="C:endoplasmic reticulum membrane"/>
    <property type="evidence" value="ECO:0007669"/>
    <property type="project" value="TreeGrafter"/>
</dbReference>
<evidence type="ECO:0000256" key="2">
    <source>
        <dbReference type="ARBA" id="ARBA00022516"/>
    </source>
</evidence>
<keyword evidence="8 10" id="KW-0472">Membrane</keyword>
<comment type="subcellular location">
    <subcellularLocation>
        <location evidence="1">Membrane</location>
        <topology evidence="1">Multi-pass membrane protein</topology>
    </subcellularLocation>
</comment>
<evidence type="ECO:0000313" key="12">
    <source>
        <dbReference type="Proteomes" id="UP000708208"/>
    </source>
</evidence>
<comment type="catalytic activity">
    <reaction evidence="10">
        <text>a very-long-chain acyl-CoA + malonyl-CoA + H(+) = a very-long-chain 3-oxoacyl-CoA + CO2 + CoA</text>
        <dbReference type="Rhea" id="RHEA:32727"/>
        <dbReference type="ChEBI" id="CHEBI:15378"/>
        <dbReference type="ChEBI" id="CHEBI:16526"/>
        <dbReference type="ChEBI" id="CHEBI:57287"/>
        <dbReference type="ChEBI" id="CHEBI:57384"/>
        <dbReference type="ChEBI" id="CHEBI:90725"/>
        <dbReference type="ChEBI" id="CHEBI:90736"/>
        <dbReference type="EC" id="2.3.1.199"/>
    </reaction>
</comment>
<name>A0A8J2PDI2_9HEXA</name>
<evidence type="ECO:0000256" key="5">
    <source>
        <dbReference type="ARBA" id="ARBA00022832"/>
    </source>
</evidence>
<comment type="similarity">
    <text evidence="10">Belongs to the ELO family.</text>
</comment>
<comment type="caution">
    <text evidence="11">The sequence shown here is derived from an EMBL/GenBank/DDBJ whole genome shotgun (WGS) entry which is preliminary data.</text>
</comment>
<evidence type="ECO:0000256" key="3">
    <source>
        <dbReference type="ARBA" id="ARBA00022679"/>
    </source>
</evidence>
<feature type="transmembrane region" description="Helical" evidence="10">
    <location>
        <begin position="45"/>
        <end position="64"/>
    </location>
</feature>
<keyword evidence="5 10" id="KW-0276">Fatty acid metabolism</keyword>
<evidence type="ECO:0000256" key="1">
    <source>
        <dbReference type="ARBA" id="ARBA00004141"/>
    </source>
</evidence>
<evidence type="ECO:0000256" key="7">
    <source>
        <dbReference type="ARBA" id="ARBA00023098"/>
    </source>
</evidence>
<dbReference type="GO" id="GO:0030148">
    <property type="term" value="P:sphingolipid biosynthetic process"/>
    <property type="evidence" value="ECO:0007669"/>
    <property type="project" value="TreeGrafter"/>
</dbReference>
<dbReference type="GO" id="GO:0019367">
    <property type="term" value="P:fatty acid elongation, saturated fatty acid"/>
    <property type="evidence" value="ECO:0007669"/>
    <property type="project" value="TreeGrafter"/>
</dbReference>
<evidence type="ECO:0000313" key="11">
    <source>
        <dbReference type="EMBL" id="CAG7817558.1"/>
    </source>
</evidence>
<evidence type="ECO:0000256" key="6">
    <source>
        <dbReference type="ARBA" id="ARBA00022989"/>
    </source>
</evidence>
<organism evidence="11 12">
    <name type="scientific">Allacma fusca</name>
    <dbReference type="NCBI Taxonomy" id="39272"/>
    <lineage>
        <taxon>Eukaryota</taxon>
        <taxon>Metazoa</taxon>
        <taxon>Ecdysozoa</taxon>
        <taxon>Arthropoda</taxon>
        <taxon>Hexapoda</taxon>
        <taxon>Collembola</taxon>
        <taxon>Symphypleona</taxon>
        <taxon>Sminthuridae</taxon>
        <taxon>Allacma</taxon>
    </lineage>
</organism>